<gene>
    <name evidence="2" type="ORF">C7T94_09150</name>
</gene>
<feature type="compositionally biased region" description="Basic residues" evidence="1">
    <location>
        <begin position="42"/>
        <end position="61"/>
    </location>
</feature>
<proteinExistence type="predicted"/>
<organism evidence="2 3">
    <name type="scientific">Pedobacter yulinensis</name>
    <dbReference type="NCBI Taxonomy" id="2126353"/>
    <lineage>
        <taxon>Bacteria</taxon>
        <taxon>Pseudomonadati</taxon>
        <taxon>Bacteroidota</taxon>
        <taxon>Sphingobacteriia</taxon>
        <taxon>Sphingobacteriales</taxon>
        <taxon>Sphingobacteriaceae</taxon>
        <taxon>Pedobacter</taxon>
    </lineage>
</organism>
<reference evidence="2 3" key="1">
    <citation type="submission" date="2018-03" db="EMBL/GenBank/DDBJ databases">
        <authorList>
            <person name="Keele B.F."/>
        </authorList>
    </citation>
    <scope>NUCLEOTIDE SEQUENCE [LARGE SCALE GENOMIC DNA]</scope>
    <source>
        <strain evidence="2 3">YL28-9</strain>
    </source>
</reference>
<name>A0A2T3HK54_9SPHI</name>
<protein>
    <submittedName>
        <fullName evidence="2">Uncharacterized protein</fullName>
    </submittedName>
</protein>
<keyword evidence="3" id="KW-1185">Reference proteome</keyword>
<comment type="caution">
    <text evidence="2">The sequence shown here is derived from an EMBL/GenBank/DDBJ whole genome shotgun (WGS) entry which is preliminary data.</text>
</comment>
<feature type="region of interest" description="Disordered" evidence="1">
    <location>
        <begin position="38"/>
        <end position="61"/>
    </location>
</feature>
<dbReference type="EMBL" id="PYLS01000005">
    <property type="protein sequence ID" value="PST82799.1"/>
    <property type="molecule type" value="Genomic_DNA"/>
</dbReference>
<evidence type="ECO:0000256" key="1">
    <source>
        <dbReference type="SAM" id="MobiDB-lite"/>
    </source>
</evidence>
<evidence type="ECO:0000313" key="2">
    <source>
        <dbReference type="EMBL" id="PST82799.1"/>
    </source>
</evidence>
<sequence>MPFCVVYRAPKAVKDASVWVLVAPVEANECLGTVAGLGRSGKGIRQRNKKGAARRRAPKRL</sequence>
<dbReference type="AlphaFoldDB" id="A0A2T3HK54"/>
<evidence type="ECO:0000313" key="3">
    <source>
        <dbReference type="Proteomes" id="UP000240912"/>
    </source>
</evidence>
<dbReference type="Proteomes" id="UP000240912">
    <property type="component" value="Unassembled WGS sequence"/>
</dbReference>
<accession>A0A2T3HK54</accession>